<evidence type="ECO:0000256" key="5">
    <source>
        <dbReference type="ARBA" id="ARBA00047720"/>
    </source>
</evidence>
<evidence type="ECO:0000313" key="9">
    <source>
        <dbReference type="EMBL" id="OJG36112.1"/>
    </source>
</evidence>
<dbReference type="InterPro" id="IPR006680">
    <property type="entry name" value="Amidohydro-rel"/>
</dbReference>
<evidence type="ECO:0000313" key="10">
    <source>
        <dbReference type="Proteomes" id="UP000183700"/>
    </source>
</evidence>
<feature type="domain" description="Adenine deaminase C-terminal" evidence="8">
    <location>
        <begin position="412"/>
        <end position="582"/>
    </location>
</feature>
<dbReference type="HAMAP" id="MF_01518">
    <property type="entry name" value="Adenine_deamin"/>
    <property type="match status" value="1"/>
</dbReference>
<protein>
    <recommendedName>
        <fullName evidence="2 6">Adenine deaminase</fullName>
        <shortName evidence="6">Adenase</shortName>
        <shortName evidence="6">Adenine aminase</shortName>
        <ecNumber evidence="2 6">3.5.4.2</ecNumber>
    </recommendedName>
</protein>
<dbReference type="InterPro" id="IPR011059">
    <property type="entry name" value="Metal-dep_hydrolase_composite"/>
</dbReference>
<gene>
    <name evidence="6" type="primary">ade</name>
    <name evidence="9" type="ORF">RV00_GL002256</name>
</gene>
<feature type="domain" description="Amidohydrolase-related" evidence="7">
    <location>
        <begin position="78"/>
        <end position="361"/>
    </location>
</feature>
<dbReference type="PANTHER" id="PTHR11113:SF2">
    <property type="entry name" value="ADENINE DEAMINASE"/>
    <property type="match status" value="1"/>
</dbReference>
<dbReference type="GO" id="GO:0006146">
    <property type="term" value="P:adenine catabolic process"/>
    <property type="evidence" value="ECO:0007669"/>
    <property type="project" value="InterPro"/>
</dbReference>
<dbReference type="InterPro" id="IPR006679">
    <property type="entry name" value="Adenine_deam"/>
</dbReference>
<evidence type="ECO:0000256" key="1">
    <source>
        <dbReference type="ARBA" id="ARBA00006773"/>
    </source>
</evidence>
<evidence type="ECO:0000259" key="8">
    <source>
        <dbReference type="Pfam" id="PF13382"/>
    </source>
</evidence>
<comment type="caution">
    <text evidence="9">The sequence shown here is derived from an EMBL/GenBank/DDBJ whole genome shotgun (WGS) entry which is preliminary data.</text>
</comment>
<evidence type="ECO:0000259" key="7">
    <source>
        <dbReference type="Pfam" id="PF01979"/>
    </source>
</evidence>
<dbReference type="PANTHER" id="PTHR11113">
    <property type="entry name" value="N-ACETYLGLUCOSAMINE-6-PHOSPHATE DEACETYLASE"/>
    <property type="match status" value="1"/>
</dbReference>
<dbReference type="SUPFAM" id="SSF51338">
    <property type="entry name" value="Composite domain of metallo-dependent hydrolases"/>
    <property type="match status" value="1"/>
</dbReference>
<comment type="cofactor">
    <cofactor evidence="6">
        <name>Mn(2+)</name>
        <dbReference type="ChEBI" id="CHEBI:29035"/>
    </cofactor>
</comment>
<dbReference type="EC" id="3.5.4.2" evidence="2 6"/>
<dbReference type="CDD" id="cd01295">
    <property type="entry name" value="AdeC"/>
    <property type="match status" value="1"/>
</dbReference>
<dbReference type="InterPro" id="IPR026912">
    <property type="entry name" value="Adenine_deam_C"/>
</dbReference>
<evidence type="ECO:0000256" key="6">
    <source>
        <dbReference type="HAMAP-Rule" id="MF_01518"/>
    </source>
</evidence>
<dbReference type="Pfam" id="PF13382">
    <property type="entry name" value="Adenine_deam_C"/>
    <property type="match status" value="1"/>
</dbReference>
<comment type="catalytic activity">
    <reaction evidence="5 6">
        <text>adenine + H2O + H(+) = hypoxanthine + NH4(+)</text>
        <dbReference type="Rhea" id="RHEA:23688"/>
        <dbReference type="ChEBI" id="CHEBI:15377"/>
        <dbReference type="ChEBI" id="CHEBI:15378"/>
        <dbReference type="ChEBI" id="CHEBI:16708"/>
        <dbReference type="ChEBI" id="CHEBI:17368"/>
        <dbReference type="ChEBI" id="CHEBI:28938"/>
        <dbReference type="EC" id="3.5.4.2"/>
    </reaction>
</comment>
<dbReference type="InterPro" id="IPR032466">
    <property type="entry name" value="Metal_Hydrolase"/>
</dbReference>
<dbReference type="EMBL" id="JXKM01000004">
    <property type="protein sequence ID" value="OJG36112.1"/>
    <property type="molecule type" value="Genomic_DNA"/>
</dbReference>
<evidence type="ECO:0000256" key="4">
    <source>
        <dbReference type="ARBA" id="ARBA00023211"/>
    </source>
</evidence>
<evidence type="ECO:0000256" key="3">
    <source>
        <dbReference type="ARBA" id="ARBA00022801"/>
    </source>
</evidence>
<comment type="similarity">
    <text evidence="1 6">Belongs to the metallo-dependent hydrolases superfamily. Adenine deaminase family.</text>
</comment>
<dbReference type="SUPFAM" id="SSF51556">
    <property type="entry name" value="Metallo-dependent hydrolases"/>
    <property type="match status" value="1"/>
</dbReference>
<keyword evidence="10" id="KW-1185">Reference proteome</keyword>
<organism evidence="9 10">
    <name type="scientific">Enterococcus devriesei</name>
    <dbReference type="NCBI Taxonomy" id="319970"/>
    <lineage>
        <taxon>Bacteria</taxon>
        <taxon>Bacillati</taxon>
        <taxon>Bacillota</taxon>
        <taxon>Bacilli</taxon>
        <taxon>Lactobacillales</taxon>
        <taxon>Enterococcaceae</taxon>
        <taxon>Enterococcus</taxon>
    </lineage>
</organism>
<sequence length="590" mass="63358">MGKIFKKGAKLVKKQALKQLIDVAAGREPADLVLKNAQVIDVYQGEIIKGDVALVGGKIAGVADTYQGKEVVDLKGKYVAPGFIDPHIHVESSYVTPEEFGRLLVPHGTTTVLADPHEIVNVLGLKGLDYMLAAAKETVLDIRYMMPSCVPATNMENAGAVVEAADMLPAFDQGEVDGLAEFMNFPGVIHGDEAVLDKLLAAKERDMRIDGHSPMVFAKELNAYAAAGISNDHECSTVAELKDRISRGMYVFLREGSVTQNLRTLLKGVTPMNYQRCVLSADDLQAKTILETGHLDNSIRISIEEGVSPIQAIQMATINAAQCCQLTDRGAVAPGLRADLVLFSDLSKPEIEATYIAGQRVAETGSYIPEVKRVATKNVQSSVHIDAFNQEQLGLTLTSTKARAIQVIPQEALTNEAIVNVQRDANDQFVFDPQQDVTKIAVVERHHNTGNVFVGLLKDYGLKKGAIGLSIAHDSHNLIVTGANDDDMAAAIAALKEQEGGVVLIEAGNVIGRMALPIAGLMSDLSGEEVAKQEAEINRLAREVLGVSEKVDPIMTLGFMSLAVIPNLKITDIGLVDVSKFELVPVSVAE</sequence>
<dbReference type="Gene3D" id="3.20.20.140">
    <property type="entry name" value="Metal-dependent hydrolases"/>
    <property type="match status" value="1"/>
</dbReference>
<proteinExistence type="inferred from homology"/>
<keyword evidence="3 6" id="KW-0378">Hydrolase</keyword>
<dbReference type="AlphaFoldDB" id="A0A1L8SW69"/>
<dbReference type="STRING" id="319970.RV00_GL002256"/>
<dbReference type="Pfam" id="PF01979">
    <property type="entry name" value="Amidohydro_1"/>
    <property type="match status" value="1"/>
</dbReference>
<dbReference type="Gene3D" id="2.30.40.10">
    <property type="entry name" value="Urease, subunit C, domain 1"/>
    <property type="match status" value="1"/>
</dbReference>
<dbReference type="GO" id="GO:0000034">
    <property type="term" value="F:adenine deaminase activity"/>
    <property type="evidence" value="ECO:0007669"/>
    <property type="project" value="UniProtKB-UniRule"/>
</dbReference>
<dbReference type="NCBIfam" id="TIGR01178">
    <property type="entry name" value="ade"/>
    <property type="match status" value="1"/>
</dbReference>
<reference evidence="9 10" key="1">
    <citation type="submission" date="2014-12" db="EMBL/GenBank/DDBJ databases">
        <title>Draft genome sequences of 29 type strains of Enterococci.</title>
        <authorList>
            <person name="Zhong Z."/>
            <person name="Sun Z."/>
            <person name="Liu W."/>
            <person name="Zhang W."/>
            <person name="Zhang H."/>
        </authorList>
    </citation>
    <scope>NUCLEOTIDE SEQUENCE [LARGE SCALE GENOMIC DNA]</scope>
    <source>
        <strain evidence="9 10">DSM 22802</strain>
    </source>
</reference>
<keyword evidence="4 6" id="KW-0464">Manganese</keyword>
<dbReference type="Proteomes" id="UP000183700">
    <property type="component" value="Unassembled WGS sequence"/>
</dbReference>
<name>A0A1L8SW69_9ENTE</name>
<evidence type="ECO:0000256" key="2">
    <source>
        <dbReference type="ARBA" id="ARBA00012782"/>
    </source>
</evidence>
<accession>A0A1L8SW69</accession>